<dbReference type="GO" id="GO:0033202">
    <property type="term" value="C:DNA helicase complex"/>
    <property type="evidence" value="ECO:0007669"/>
    <property type="project" value="TreeGrafter"/>
</dbReference>
<keyword evidence="3 5" id="KW-0347">Helicase</keyword>
<feature type="domain" description="UvrD-like helicase ATP-binding" evidence="6">
    <location>
        <begin position="1"/>
        <end position="94"/>
    </location>
</feature>
<accession>W1V3G0</accession>
<evidence type="ECO:0000256" key="5">
    <source>
        <dbReference type="PROSITE-ProRule" id="PRU00560"/>
    </source>
</evidence>
<dbReference type="GO" id="GO:0016787">
    <property type="term" value="F:hydrolase activity"/>
    <property type="evidence" value="ECO:0007669"/>
    <property type="project" value="UniProtKB-UniRule"/>
</dbReference>
<gene>
    <name evidence="7" type="ORF">Q619_VDC00547G0001</name>
</gene>
<evidence type="ECO:0000313" key="7">
    <source>
        <dbReference type="EMBL" id="ETI98438.1"/>
    </source>
</evidence>
<evidence type="ECO:0000256" key="4">
    <source>
        <dbReference type="ARBA" id="ARBA00022840"/>
    </source>
</evidence>
<evidence type="ECO:0000256" key="3">
    <source>
        <dbReference type="ARBA" id="ARBA00022806"/>
    </source>
</evidence>
<dbReference type="Gene3D" id="3.40.50.300">
    <property type="entry name" value="P-loop containing nucleotide triphosphate hydrolases"/>
    <property type="match status" value="1"/>
</dbReference>
<comment type="caution">
    <text evidence="7">The sequence shown here is derived from an EMBL/GenBank/DDBJ whole genome shotgun (WGS) entry which is preliminary data.</text>
</comment>
<keyword evidence="1 5" id="KW-0547">Nucleotide-binding</keyword>
<dbReference type="Proteomes" id="UP000018855">
    <property type="component" value="Unassembled WGS sequence"/>
</dbReference>
<feature type="binding site" evidence="5">
    <location>
        <begin position="22"/>
        <end position="29"/>
    </location>
    <ligand>
        <name>ATP</name>
        <dbReference type="ChEBI" id="CHEBI:30616"/>
    </ligand>
</feature>
<reference evidence="7 8" key="1">
    <citation type="submission" date="2013-12" db="EMBL/GenBank/DDBJ databases">
        <title>A Varibaculum cambriense genome reconstructed from a premature infant gut community with otherwise low bacterial novelty that shifts toward anaerobic metabolism during the third week of life.</title>
        <authorList>
            <person name="Brown C.T."/>
            <person name="Sharon I."/>
            <person name="Thomas B.C."/>
            <person name="Castelle C.J."/>
            <person name="Morowitz M.J."/>
            <person name="Banfield J.F."/>
        </authorList>
    </citation>
    <scope>NUCLEOTIDE SEQUENCE [LARGE SCALE GENOMIC DNA]</scope>
    <source>
        <strain evidence="8">DORA_11</strain>
    </source>
</reference>
<dbReference type="InterPro" id="IPR000212">
    <property type="entry name" value="DNA_helicase_UvrD/REP"/>
</dbReference>
<dbReference type="AlphaFoldDB" id="W1V3G0"/>
<dbReference type="InterPro" id="IPR014016">
    <property type="entry name" value="UvrD-like_ATP-bd"/>
</dbReference>
<dbReference type="InterPro" id="IPR027417">
    <property type="entry name" value="P-loop_NTPase"/>
</dbReference>
<evidence type="ECO:0000256" key="2">
    <source>
        <dbReference type="ARBA" id="ARBA00022801"/>
    </source>
</evidence>
<dbReference type="GO" id="GO:0043138">
    <property type="term" value="F:3'-5' DNA helicase activity"/>
    <property type="evidence" value="ECO:0007669"/>
    <property type="project" value="TreeGrafter"/>
</dbReference>
<keyword evidence="4 5" id="KW-0067">ATP-binding</keyword>
<protein>
    <submittedName>
        <fullName evidence="7">UvrD/REP helicase</fullName>
    </submittedName>
</protein>
<dbReference type="GO" id="GO:0000725">
    <property type="term" value="P:recombinational repair"/>
    <property type="evidence" value="ECO:0007669"/>
    <property type="project" value="TreeGrafter"/>
</dbReference>
<dbReference type="EMBL" id="AZMJ01000547">
    <property type="protein sequence ID" value="ETI98438.1"/>
    <property type="molecule type" value="Genomic_DNA"/>
</dbReference>
<evidence type="ECO:0000256" key="1">
    <source>
        <dbReference type="ARBA" id="ARBA00022741"/>
    </source>
</evidence>
<evidence type="ECO:0000259" key="6">
    <source>
        <dbReference type="PROSITE" id="PS51198"/>
    </source>
</evidence>
<keyword evidence="2 5" id="KW-0378">Hydrolase</keyword>
<dbReference type="GO" id="GO:0005524">
    <property type="term" value="F:ATP binding"/>
    <property type="evidence" value="ECO:0007669"/>
    <property type="project" value="UniProtKB-UniRule"/>
</dbReference>
<evidence type="ECO:0000313" key="8">
    <source>
        <dbReference type="Proteomes" id="UP000018855"/>
    </source>
</evidence>
<sequence>MLINREQQRVIDEVEQNILLLASAGTGKTNTLAYRVAHLIEGGYAKAENILCMTFTNKASNEMKGRIQSLVGSPAKAVEVSTFHSFCFFILQQE</sequence>
<dbReference type="SUPFAM" id="SSF52540">
    <property type="entry name" value="P-loop containing nucleoside triphosphate hydrolases"/>
    <property type="match status" value="1"/>
</dbReference>
<dbReference type="CDD" id="cd17932">
    <property type="entry name" value="DEXQc_UvrD"/>
    <property type="match status" value="1"/>
</dbReference>
<proteinExistence type="predicted"/>
<dbReference type="GO" id="GO:0003677">
    <property type="term" value="F:DNA binding"/>
    <property type="evidence" value="ECO:0007669"/>
    <property type="project" value="InterPro"/>
</dbReference>
<dbReference type="Pfam" id="PF00580">
    <property type="entry name" value="UvrD-helicase"/>
    <property type="match status" value="1"/>
</dbReference>
<organism evidence="7 8">
    <name type="scientific">Veillonella dispar DORA_11</name>
    <dbReference type="NCBI Taxonomy" id="1403949"/>
    <lineage>
        <taxon>Bacteria</taxon>
        <taxon>Bacillati</taxon>
        <taxon>Bacillota</taxon>
        <taxon>Negativicutes</taxon>
        <taxon>Veillonellales</taxon>
        <taxon>Veillonellaceae</taxon>
        <taxon>Veillonella</taxon>
    </lineage>
</organism>
<name>W1V3G0_9FIRM</name>
<dbReference type="PANTHER" id="PTHR11070:SF2">
    <property type="entry name" value="ATP-DEPENDENT DNA HELICASE SRS2"/>
    <property type="match status" value="1"/>
</dbReference>
<feature type="non-terminal residue" evidence="7">
    <location>
        <position position="94"/>
    </location>
</feature>
<dbReference type="PANTHER" id="PTHR11070">
    <property type="entry name" value="UVRD / RECB / PCRA DNA HELICASE FAMILY MEMBER"/>
    <property type="match status" value="1"/>
</dbReference>
<dbReference type="PROSITE" id="PS51198">
    <property type="entry name" value="UVRD_HELICASE_ATP_BIND"/>
    <property type="match status" value="1"/>
</dbReference>
<dbReference type="GO" id="GO:0005829">
    <property type="term" value="C:cytosol"/>
    <property type="evidence" value="ECO:0007669"/>
    <property type="project" value="TreeGrafter"/>
</dbReference>